<feature type="domain" description="YodL-like" evidence="1">
    <location>
        <begin position="446"/>
        <end position="543"/>
    </location>
</feature>
<dbReference type="GO" id="GO:0008270">
    <property type="term" value="F:zinc ion binding"/>
    <property type="evidence" value="ECO:0007669"/>
    <property type="project" value="InterPro"/>
</dbReference>
<dbReference type="SUPFAM" id="SSF57783">
    <property type="entry name" value="Zinc beta-ribbon"/>
    <property type="match status" value="1"/>
</dbReference>
<gene>
    <name evidence="2" type="ORF">MM35RIKEN_24190</name>
</gene>
<sequence length="564" mass="63628">MAQPQEFPFNIMDVAELLHLHIRRRQADSVYADCPICGDKRGKMNINFAKNLWRCNYCNEGGGMLSLYGKVYGISNSEAYREICDTLQNGLTAPEYTVKELPEQTAIEQSVLASPQEIHQTFSMLLELLTLTSQHRKHLREVRGLSDEQIERLGYKSTPPFYLCRSLAQKLRSRGCKVEGVPGFYVGKDDKWTVNFNSVTAGIIIPAKSIDGMIRGAQIRLDTPIRDQESDPDKSGTKYLWLSSASKKRGVSSGSPVHFVGDPFARVVYVTEGLLKADVAHFLMDRSFAATAGANNVNKLDMLFALLSANGTEVIIEAEDMDKYHNAAVSKGASKIYLMARSHGLECRRLTWDPNYKGIDDWQLAMRQKKEQRDVSQMNFRTRFVCGLCSFDAISEEIAAWHERNTGSSTLHDHLGLSEQEYARFLRDGDAALEQYLLSLRAQQYFRIYQPDVSEGKAADFAFGGIRALQKAGYEQPPASEYALVYEGTLVCEVQQDNAIRLKLVAARYSGELPADYHGRSVSPSTVIEFFDENGRRYFYCDGNDKFLPVKFSPKLAKDKRERH</sequence>
<dbReference type="Gene3D" id="3.90.580.10">
    <property type="entry name" value="Zinc finger, CHC2-type domain"/>
    <property type="match status" value="1"/>
</dbReference>
<dbReference type="EMBL" id="AP023417">
    <property type="protein sequence ID" value="BCK80227.1"/>
    <property type="molecule type" value="Genomic_DNA"/>
</dbReference>
<evidence type="ECO:0000313" key="2">
    <source>
        <dbReference type="EMBL" id="BCK80227.1"/>
    </source>
</evidence>
<keyword evidence="2" id="KW-0614">Plasmid</keyword>
<geneLocation type="plasmid" evidence="2 3">
    <name>pMM35_02</name>
</geneLocation>
<dbReference type="KEGG" id="vfa:MM35RIKEN_24190"/>
<evidence type="ECO:0000259" key="1">
    <source>
        <dbReference type="Pfam" id="PF14191"/>
    </source>
</evidence>
<proteinExistence type="predicted"/>
<dbReference type="GO" id="GO:0003677">
    <property type="term" value="F:DNA binding"/>
    <property type="evidence" value="ECO:0007669"/>
    <property type="project" value="InterPro"/>
</dbReference>
<dbReference type="GO" id="GO:0006260">
    <property type="term" value="P:DNA replication"/>
    <property type="evidence" value="ECO:0007669"/>
    <property type="project" value="InterPro"/>
</dbReference>
<dbReference type="InterPro" id="IPR025923">
    <property type="entry name" value="YodL-like_dom"/>
</dbReference>
<dbReference type="Pfam" id="PF14191">
    <property type="entry name" value="YodL"/>
    <property type="match status" value="1"/>
</dbReference>
<dbReference type="InterPro" id="IPR036977">
    <property type="entry name" value="DNA_primase_Znf_CHC2"/>
</dbReference>
<dbReference type="AlphaFoldDB" id="A0A810Q1U9"/>
<protein>
    <recommendedName>
        <fullName evidence="1">YodL-like domain-containing protein</fullName>
    </recommendedName>
</protein>
<dbReference type="RefSeq" id="WP_329958981.1">
    <property type="nucleotide sequence ID" value="NZ_AP023417.1"/>
</dbReference>
<keyword evidence="3" id="KW-1185">Reference proteome</keyword>
<dbReference type="Proteomes" id="UP000681343">
    <property type="component" value="Plasmid pMM35_02"/>
</dbReference>
<evidence type="ECO:0000313" key="3">
    <source>
        <dbReference type="Proteomes" id="UP000681343"/>
    </source>
</evidence>
<reference evidence="2" key="1">
    <citation type="submission" date="2020-09" db="EMBL/GenBank/DDBJ databases">
        <title>New species isolated from human feces.</title>
        <authorList>
            <person name="Kitahara M."/>
            <person name="Shigeno Y."/>
            <person name="Shime M."/>
            <person name="Matsumoto Y."/>
            <person name="Nakamura S."/>
            <person name="Motooka D."/>
            <person name="Fukuoka S."/>
            <person name="Nishikawa H."/>
            <person name="Benno Y."/>
        </authorList>
    </citation>
    <scope>NUCLEOTIDE SEQUENCE</scope>
    <source>
        <strain evidence="2">MM35</strain>
        <plasmid evidence="2">pMM35_02</plasmid>
    </source>
</reference>
<name>A0A810Q1U9_9FIRM</name>
<accession>A0A810Q1U9</accession>
<organism evidence="2 3">
    <name type="scientific">Vescimonas fastidiosa</name>
    <dbReference type="NCBI Taxonomy" id="2714353"/>
    <lineage>
        <taxon>Bacteria</taxon>
        <taxon>Bacillati</taxon>
        <taxon>Bacillota</taxon>
        <taxon>Clostridia</taxon>
        <taxon>Eubacteriales</taxon>
        <taxon>Oscillospiraceae</taxon>
        <taxon>Vescimonas</taxon>
    </lineage>
</organism>